<sequence>MDPEKMLNARSEFGHLLRIALGLPFIGKDSKTPSATECADVLFVCVDFENGEQIKAGAASGTFGSRKINAQAGISILDPKKLSSTSSKEALVTYNFGSGGSLSYKRKVDRRFFFGETTWLDQLADLLTSMEKLLDRSRNIVLVGHGLNGDCQVLQSLGFDFDSSIVGYIDTAEAARATFGGTSLRLKDLLARLGLVVEGCHVAGNDANFTLRALLLLALEDCPTYDLLNESTKGIVGTIRELALEPLPPLVSPPSSQIPKKAAIKDSDAPIPYRGWIFFGRLPEFSQDTTSTQKHQIAQQPENDSTSEYANSHQTKSYDFRQPSDLLLQWCPKLKHTRL</sequence>
<protein>
    <recommendedName>
        <fullName evidence="2">Gfd2/YDR514C-like C-terminal domain-containing protein</fullName>
    </recommendedName>
</protein>
<dbReference type="SUPFAM" id="SSF53098">
    <property type="entry name" value="Ribonuclease H-like"/>
    <property type="match status" value="1"/>
</dbReference>
<dbReference type="PANTHER" id="PTHR28083:SF1">
    <property type="entry name" value="GOOD FOR FULL DBP5 ACTIVITY PROTEIN 2"/>
    <property type="match status" value="1"/>
</dbReference>
<dbReference type="GO" id="GO:0005634">
    <property type="term" value="C:nucleus"/>
    <property type="evidence" value="ECO:0007669"/>
    <property type="project" value="TreeGrafter"/>
</dbReference>
<gene>
    <name evidence="3" type="ORF">LY89DRAFT_746830</name>
</gene>
<dbReference type="AlphaFoldDB" id="A0A194XAV2"/>
<dbReference type="OrthoDB" id="5953249at2759"/>
<evidence type="ECO:0000256" key="1">
    <source>
        <dbReference type="SAM" id="MobiDB-lite"/>
    </source>
</evidence>
<dbReference type="InterPro" id="IPR012337">
    <property type="entry name" value="RNaseH-like_sf"/>
</dbReference>
<dbReference type="EMBL" id="KQ947414">
    <property type="protein sequence ID" value="KUJ17301.1"/>
    <property type="molecule type" value="Genomic_DNA"/>
</dbReference>
<reference evidence="3 4" key="1">
    <citation type="submission" date="2015-10" db="EMBL/GenBank/DDBJ databases">
        <title>Full genome of DAOMC 229536 Phialocephala scopiformis, a fungal endophyte of spruce producing the potent anti-insectan compound rugulosin.</title>
        <authorList>
            <consortium name="DOE Joint Genome Institute"/>
            <person name="Walker A.K."/>
            <person name="Frasz S.L."/>
            <person name="Seifert K.A."/>
            <person name="Miller J.D."/>
            <person name="Mondo S.J."/>
            <person name="Labutti K."/>
            <person name="Lipzen A."/>
            <person name="Dockter R."/>
            <person name="Kennedy M."/>
            <person name="Grigoriev I.V."/>
            <person name="Spatafora J.W."/>
        </authorList>
    </citation>
    <scope>NUCLEOTIDE SEQUENCE [LARGE SCALE GENOMIC DNA]</scope>
    <source>
        <strain evidence="3 4">CBS 120377</strain>
    </source>
</reference>
<evidence type="ECO:0000259" key="2">
    <source>
        <dbReference type="Pfam" id="PF21762"/>
    </source>
</evidence>
<name>A0A194XAV2_MOLSC</name>
<dbReference type="PANTHER" id="PTHR28083">
    <property type="entry name" value="GOOD FOR FULL DBP5 ACTIVITY PROTEIN 2"/>
    <property type="match status" value="1"/>
</dbReference>
<dbReference type="RefSeq" id="XP_018071656.1">
    <property type="nucleotide sequence ID" value="XM_018221104.1"/>
</dbReference>
<dbReference type="GO" id="GO:0003676">
    <property type="term" value="F:nucleic acid binding"/>
    <property type="evidence" value="ECO:0007669"/>
    <property type="project" value="InterPro"/>
</dbReference>
<dbReference type="Proteomes" id="UP000070700">
    <property type="component" value="Unassembled WGS sequence"/>
</dbReference>
<dbReference type="InterPro" id="IPR036397">
    <property type="entry name" value="RNaseH_sf"/>
</dbReference>
<evidence type="ECO:0000313" key="4">
    <source>
        <dbReference type="Proteomes" id="UP000070700"/>
    </source>
</evidence>
<organism evidence="3 4">
    <name type="scientific">Mollisia scopiformis</name>
    <name type="common">Conifer needle endophyte fungus</name>
    <name type="synonym">Phialocephala scopiformis</name>
    <dbReference type="NCBI Taxonomy" id="149040"/>
    <lineage>
        <taxon>Eukaryota</taxon>
        <taxon>Fungi</taxon>
        <taxon>Dikarya</taxon>
        <taxon>Ascomycota</taxon>
        <taxon>Pezizomycotina</taxon>
        <taxon>Leotiomycetes</taxon>
        <taxon>Helotiales</taxon>
        <taxon>Mollisiaceae</taxon>
        <taxon>Mollisia</taxon>
    </lineage>
</organism>
<keyword evidence="4" id="KW-1185">Reference proteome</keyword>
<accession>A0A194XAV2</accession>
<dbReference type="InterPro" id="IPR048519">
    <property type="entry name" value="Gfd2/YDR514C-like_C"/>
</dbReference>
<dbReference type="Gene3D" id="3.30.420.10">
    <property type="entry name" value="Ribonuclease H-like superfamily/Ribonuclease H"/>
    <property type="match status" value="1"/>
</dbReference>
<feature type="region of interest" description="Disordered" evidence="1">
    <location>
        <begin position="289"/>
        <end position="314"/>
    </location>
</feature>
<dbReference type="InterPro" id="IPR040151">
    <property type="entry name" value="Gfd2/YDR514C-like"/>
</dbReference>
<dbReference type="KEGG" id="psco:LY89DRAFT_746830"/>
<dbReference type="Pfam" id="PF21762">
    <property type="entry name" value="DEDDh_C"/>
    <property type="match status" value="1"/>
</dbReference>
<evidence type="ECO:0000313" key="3">
    <source>
        <dbReference type="EMBL" id="KUJ17301.1"/>
    </source>
</evidence>
<dbReference type="GeneID" id="28830830"/>
<proteinExistence type="predicted"/>
<dbReference type="InParanoid" id="A0A194XAV2"/>
<feature type="domain" description="Gfd2/YDR514C-like C-terminal" evidence="2">
    <location>
        <begin position="91"/>
        <end position="216"/>
    </location>
</feature>